<dbReference type="InterPro" id="IPR013087">
    <property type="entry name" value="Znf_C2H2_type"/>
</dbReference>
<dbReference type="EMBL" id="WIXP02000011">
    <property type="protein sequence ID" value="KAF6203007.1"/>
    <property type="molecule type" value="Genomic_DNA"/>
</dbReference>
<evidence type="ECO:0000256" key="1">
    <source>
        <dbReference type="ARBA" id="ARBA00004123"/>
    </source>
</evidence>
<dbReference type="GO" id="GO:0003677">
    <property type="term" value="F:DNA binding"/>
    <property type="evidence" value="ECO:0007669"/>
    <property type="project" value="InterPro"/>
</dbReference>
<dbReference type="InterPro" id="IPR036236">
    <property type="entry name" value="Znf_C2H2_sf"/>
</dbReference>
<dbReference type="AlphaFoldDB" id="A0A8S9X1Y8"/>
<dbReference type="Pfam" id="PF05225">
    <property type="entry name" value="HTH_psq"/>
    <property type="match status" value="1"/>
</dbReference>
<evidence type="ECO:0000313" key="5">
    <source>
        <dbReference type="Proteomes" id="UP000466442"/>
    </source>
</evidence>
<sequence>MGKTAEIIGPQIHERSKFRLSWGKDDMARAIYAVRDGVMGTAKASKIFRVPRSTLQTLAKRTHLTPLEAAQKDAGSGKAFSYSCRCGSKFNHLRNYKYHVSHQCGVVFRCPVCGKNFTRKFSMKQHLQMIHGSTIIMD</sequence>
<organism evidence="4 5">
    <name type="scientific">Apolygus lucorum</name>
    <name type="common">Small green plant bug</name>
    <name type="synonym">Lygocoris lucorum</name>
    <dbReference type="NCBI Taxonomy" id="248454"/>
    <lineage>
        <taxon>Eukaryota</taxon>
        <taxon>Metazoa</taxon>
        <taxon>Ecdysozoa</taxon>
        <taxon>Arthropoda</taxon>
        <taxon>Hexapoda</taxon>
        <taxon>Insecta</taxon>
        <taxon>Pterygota</taxon>
        <taxon>Neoptera</taxon>
        <taxon>Paraneoptera</taxon>
        <taxon>Hemiptera</taxon>
        <taxon>Heteroptera</taxon>
        <taxon>Panheteroptera</taxon>
        <taxon>Cimicomorpha</taxon>
        <taxon>Miridae</taxon>
        <taxon>Mirini</taxon>
        <taxon>Apolygus</taxon>
    </lineage>
</organism>
<dbReference type="SUPFAM" id="SSF57667">
    <property type="entry name" value="beta-beta-alpha zinc fingers"/>
    <property type="match status" value="1"/>
</dbReference>
<dbReference type="PROSITE" id="PS50157">
    <property type="entry name" value="ZINC_FINGER_C2H2_2"/>
    <property type="match status" value="1"/>
</dbReference>
<dbReference type="GO" id="GO:0005634">
    <property type="term" value="C:nucleus"/>
    <property type="evidence" value="ECO:0007669"/>
    <property type="project" value="UniProtKB-SubCell"/>
</dbReference>
<keyword evidence="2" id="KW-0479">Metal-binding</keyword>
<protein>
    <recommendedName>
        <fullName evidence="3">C2H2-type domain-containing protein</fullName>
    </recommendedName>
</protein>
<dbReference type="SUPFAM" id="SSF46689">
    <property type="entry name" value="Homeodomain-like"/>
    <property type="match status" value="1"/>
</dbReference>
<dbReference type="Gene3D" id="3.30.160.60">
    <property type="entry name" value="Classic Zinc Finger"/>
    <property type="match status" value="1"/>
</dbReference>
<name>A0A8S9X1Y8_APOLU</name>
<gene>
    <name evidence="4" type="ORF">GE061_003419</name>
</gene>
<dbReference type="OrthoDB" id="8191755at2759"/>
<evidence type="ECO:0000256" key="2">
    <source>
        <dbReference type="PROSITE-ProRule" id="PRU00042"/>
    </source>
</evidence>
<dbReference type="Gene3D" id="1.10.10.60">
    <property type="entry name" value="Homeodomain-like"/>
    <property type="match status" value="1"/>
</dbReference>
<reference evidence="4" key="1">
    <citation type="journal article" date="2021" name="Mol. Ecol. Resour.">
        <title>Apolygus lucorum genome provides insights into omnivorousness and mesophyll feeding.</title>
        <authorList>
            <person name="Liu Y."/>
            <person name="Liu H."/>
            <person name="Wang H."/>
            <person name="Huang T."/>
            <person name="Liu B."/>
            <person name="Yang B."/>
            <person name="Yin L."/>
            <person name="Li B."/>
            <person name="Zhang Y."/>
            <person name="Zhang S."/>
            <person name="Jiang F."/>
            <person name="Zhang X."/>
            <person name="Ren Y."/>
            <person name="Wang B."/>
            <person name="Wang S."/>
            <person name="Lu Y."/>
            <person name="Wu K."/>
            <person name="Fan W."/>
            <person name="Wang G."/>
        </authorList>
    </citation>
    <scope>NUCLEOTIDE SEQUENCE</scope>
    <source>
        <strain evidence="4">12Hb</strain>
    </source>
</reference>
<dbReference type="InterPro" id="IPR009057">
    <property type="entry name" value="Homeodomain-like_sf"/>
</dbReference>
<dbReference type="SMART" id="SM00355">
    <property type="entry name" value="ZnF_C2H2"/>
    <property type="match status" value="1"/>
</dbReference>
<keyword evidence="2" id="KW-0863">Zinc-finger</keyword>
<comment type="caution">
    <text evidence="4">The sequence shown here is derived from an EMBL/GenBank/DDBJ whole genome shotgun (WGS) entry which is preliminary data.</text>
</comment>
<proteinExistence type="predicted"/>
<evidence type="ECO:0000313" key="4">
    <source>
        <dbReference type="EMBL" id="KAF6203007.1"/>
    </source>
</evidence>
<dbReference type="InterPro" id="IPR007889">
    <property type="entry name" value="HTH_Psq"/>
</dbReference>
<evidence type="ECO:0000259" key="3">
    <source>
        <dbReference type="PROSITE" id="PS50157"/>
    </source>
</evidence>
<keyword evidence="5" id="KW-1185">Reference proteome</keyword>
<dbReference type="PROSITE" id="PS00028">
    <property type="entry name" value="ZINC_FINGER_C2H2_1"/>
    <property type="match status" value="1"/>
</dbReference>
<dbReference type="Pfam" id="PF00096">
    <property type="entry name" value="zf-C2H2"/>
    <property type="match status" value="1"/>
</dbReference>
<comment type="subcellular location">
    <subcellularLocation>
        <location evidence="1">Nucleus</location>
    </subcellularLocation>
</comment>
<dbReference type="Proteomes" id="UP000466442">
    <property type="component" value="Unassembled WGS sequence"/>
</dbReference>
<accession>A0A8S9X1Y8</accession>
<keyword evidence="2" id="KW-0862">Zinc</keyword>
<feature type="domain" description="C2H2-type" evidence="3">
    <location>
        <begin position="108"/>
        <end position="131"/>
    </location>
</feature>
<dbReference type="GO" id="GO:0008270">
    <property type="term" value="F:zinc ion binding"/>
    <property type="evidence" value="ECO:0007669"/>
    <property type="project" value="UniProtKB-KW"/>
</dbReference>